<evidence type="ECO:0000313" key="2">
    <source>
        <dbReference type="EMBL" id="PNR41095.1"/>
    </source>
</evidence>
<organism evidence="2">
    <name type="scientific">Physcomitrium patens</name>
    <name type="common">Spreading-leaved earth moss</name>
    <name type="synonym">Physcomitrella patens</name>
    <dbReference type="NCBI Taxonomy" id="3218"/>
    <lineage>
        <taxon>Eukaryota</taxon>
        <taxon>Viridiplantae</taxon>
        <taxon>Streptophyta</taxon>
        <taxon>Embryophyta</taxon>
        <taxon>Bryophyta</taxon>
        <taxon>Bryophytina</taxon>
        <taxon>Bryopsida</taxon>
        <taxon>Funariidae</taxon>
        <taxon>Funariales</taxon>
        <taxon>Funariaceae</taxon>
        <taxon>Physcomitrium</taxon>
    </lineage>
</organism>
<dbReference type="EnsemblPlants" id="Pp3c14_14080V3.2">
    <property type="protein sequence ID" value="Pp3c14_14080V3.2"/>
    <property type="gene ID" value="Pp3c14_14080"/>
</dbReference>
<dbReference type="GeneID" id="112291940"/>
<gene>
    <name evidence="3" type="primary">LOC112291940</name>
    <name evidence="2" type="ORF">PHYPA_018498</name>
</gene>
<protein>
    <submittedName>
        <fullName evidence="2 3">Uncharacterized protein</fullName>
    </submittedName>
</protein>
<evidence type="ECO:0000256" key="1">
    <source>
        <dbReference type="SAM" id="Phobius"/>
    </source>
</evidence>
<accession>A0A2K1JHR3</accession>
<reference evidence="3" key="3">
    <citation type="submission" date="2020-12" db="UniProtKB">
        <authorList>
            <consortium name="EnsemblPlants"/>
        </authorList>
    </citation>
    <scope>IDENTIFICATION</scope>
</reference>
<keyword evidence="1" id="KW-1133">Transmembrane helix</keyword>
<reference evidence="2 4" key="1">
    <citation type="journal article" date="2008" name="Science">
        <title>The Physcomitrella genome reveals evolutionary insights into the conquest of land by plants.</title>
        <authorList>
            <person name="Rensing S."/>
            <person name="Lang D."/>
            <person name="Zimmer A."/>
            <person name="Terry A."/>
            <person name="Salamov A."/>
            <person name="Shapiro H."/>
            <person name="Nishiyama T."/>
            <person name="Perroud P.-F."/>
            <person name="Lindquist E."/>
            <person name="Kamisugi Y."/>
            <person name="Tanahashi T."/>
            <person name="Sakakibara K."/>
            <person name="Fujita T."/>
            <person name="Oishi K."/>
            <person name="Shin-I T."/>
            <person name="Kuroki Y."/>
            <person name="Toyoda A."/>
            <person name="Suzuki Y."/>
            <person name="Hashimoto A."/>
            <person name="Yamaguchi K."/>
            <person name="Sugano A."/>
            <person name="Kohara Y."/>
            <person name="Fujiyama A."/>
            <person name="Anterola A."/>
            <person name="Aoki S."/>
            <person name="Ashton N."/>
            <person name="Barbazuk W.B."/>
            <person name="Barker E."/>
            <person name="Bennetzen J."/>
            <person name="Bezanilla M."/>
            <person name="Blankenship R."/>
            <person name="Cho S.H."/>
            <person name="Dutcher S."/>
            <person name="Estelle M."/>
            <person name="Fawcett J.A."/>
            <person name="Gundlach H."/>
            <person name="Hanada K."/>
            <person name="Heyl A."/>
            <person name="Hicks K.A."/>
            <person name="Hugh J."/>
            <person name="Lohr M."/>
            <person name="Mayer K."/>
            <person name="Melkozernov A."/>
            <person name="Murata T."/>
            <person name="Nelson D."/>
            <person name="Pils B."/>
            <person name="Prigge M."/>
            <person name="Reiss B."/>
            <person name="Renner T."/>
            <person name="Rombauts S."/>
            <person name="Rushton P."/>
            <person name="Sanderfoot A."/>
            <person name="Schween G."/>
            <person name="Shiu S.-H."/>
            <person name="Stueber K."/>
            <person name="Theodoulou F.L."/>
            <person name="Tu H."/>
            <person name="Van de Peer Y."/>
            <person name="Verrier P.J."/>
            <person name="Waters E."/>
            <person name="Wood A."/>
            <person name="Yang L."/>
            <person name="Cove D."/>
            <person name="Cuming A."/>
            <person name="Hasebe M."/>
            <person name="Lucas S."/>
            <person name="Mishler D.B."/>
            <person name="Reski R."/>
            <person name="Grigoriev I."/>
            <person name="Quatrano R.S."/>
            <person name="Boore J.L."/>
        </authorList>
    </citation>
    <scope>NUCLEOTIDE SEQUENCE [LARGE SCALE GENOMIC DNA]</scope>
    <source>
        <strain evidence="3 4">cv. Gransden 2004</strain>
    </source>
</reference>
<feature type="transmembrane region" description="Helical" evidence="1">
    <location>
        <begin position="102"/>
        <end position="124"/>
    </location>
</feature>
<evidence type="ECO:0000313" key="3">
    <source>
        <dbReference type="EnsemblPlants" id="Pp3c14_14080V3.1"/>
    </source>
</evidence>
<dbReference type="OrthoDB" id="1937511at2759"/>
<dbReference type="AlphaFoldDB" id="A0A2K1JHR3"/>
<name>A0A2K1JHR3_PHYPA</name>
<keyword evidence="1" id="KW-0472">Membrane</keyword>
<keyword evidence="4" id="KW-1185">Reference proteome</keyword>
<dbReference type="RefSeq" id="XP_024395737.1">
    <property type="nucleotide sequence ID" value="XM_024539969.2"/>
</dbReference>
<dbReference type="EMBL" id="ABEU02000014">
    <property type="protein sequence ID" value="PNR41095.1"/>
    <property type="molecule type" value="Genomic_DNA"/>
</dbReference>
<dbReference type="KEGG" id="ppp:112291940"/>
<evidence type="ECO:0000313" key="4">
    <source>
        <dbReference type="Proteomes" id="UP000006727"/>
    </source>
</evidence>
<keyword evidence="1" id="KW-0812">Transmembrane</keyword>
<proteinExistence type="predicted"/>
<sequence length="141" mass="15163">MAARCVAIGASSGFLPLVCFSKPEHVFSANVRRHLVGLEQSSVLTIAPAFNRRTARLPSICRRAGAPGDDDKEIERDPGVKSEFNGKVEEIEKALGQSFGGALWFAVLLVCLTVFGGGYVYLIYNFADFSDIPILNGPKGS</sequence>
<dbReference type="Proteomes" id="UP000006727">
    <property type="component" value="Chromosome 14"/>
</dbReference>
<dbReference type="PaxDb" id="3218-PP1S36_39V6.1"/>
<dbReference type="EnsemblPlants" id="Pp3c14_14080V3.1">
    <property type="protein sequence ID" value="Pp3c14_14080V3.1"/>
    <property type="gene ID" value="Pp3c14_14080"/>
</dbReference>
<dbReference type="Gramene" id="Pp3c14_14080V3.2">
    <property type="protein sequence ID" value="Pp3c14_14080V3.2"/>
    <property type="gene ID" value="Pp3c14_14080"/>
</dbReference>
<reference evidence="2 4" key="2">
    <citation type="journal article" date="2018" name="Plant J.">
        <title>The Physcomitrella patens chromosome-scale assembly reveals moss genome structure and evolution.</title>
        <authorList>
            <person name="Lang D."/>
            <person name="Ullrich K.K."/>
            <person name="Murat F."/>
            <person name="Fuchs J."/>
            <person name="Jenkins J."/>
            <person name="Haas F.B."/>
            <person name="Piednoel M."/>
            <person name="Gundlach H."/>
            <person name="Van Bel M."/>
            <person name="Meyberg R."/>
            <person name="Vives C."/>
            <person name="Morata J."/>
            <person name="Symeonidi A."/>
            <person name="Hiss M."/>
            <person name="Muchero W."/>
            <person name="Kamisugi Y."/>
            <person name="Saleh O."/>
            <person name="Blanc G."/>
            <person name="Decker E.L."/>
            <person name="van Gessel N."/>
            <person name="Grimwood J."/>
            <person name="Hayes R.D."/>
            <person name="Graham S.W."/>
            <person name="Gunter L.E."/>
            <person name="McDaniel S.F."/>
            <person name="Hoernstein S.N.W."/>
            <person name="Larsson A."/>
            <person name="Li F.W."/>
            <person name="Perroud P.F."/>
            <person name="Phillips J."/>
            <person name="Ranjan P."/>
            <person name="Rokshar D.S."/>
            <person name="Rothfels C.J."/>
            <person name="Schneider L."/>
            <person name="Shu S."/>
            <person name="Stevenson D.W."/>
            <person name="Thummler F."/>
            <person name="Tillich M."/>
            <person name="Villarreal Aguilar J.C."/>
            <person name="Widiez T."/>
            <person name="Wong G.K."/>
            <person name="Wymore A."/>
            <person name="Zhang Y."/>
            <person name="Zimmer A.D."/>
            <person name="Quatrano R.S."/>
            <person name="Mayer K.F.X."/>
            <person name="Goodstein D."/>
            <person name="Casacuberta J.M."/>
            <person name="Vandepoele K."/>
            <person name="Reski R."/>
            <person name="Cuming A.C."/>
            <person name="Tuskan G.A."/>
            <person name="Maumus F."/>
            <person name="Salse J."/>
            <person name="Schmutz J."/>
            <person name="Rensing S.A."/>
        </authorList>
    </citation>
    <scope>NUCLEOTIDE SEQUENCE [LARGE SCALE GENOMIC DNA]</scope>
    <source>
        <strain evidence="3 4">cv. Gransden 2004</strain>
    </source>
</reference>
<dbReference type="Gramene" id="Pp3c14_14080V3.1">
    <property type="protein sequence ID" value="Pp3c14_14080V3.1"/>
    <property type="gene ID" value="Pp3c14_14080"/>
</dbReference>